<dbReference type="EMBL" id="CM037158">
    <property type="protein sequence ID" value="KAH7851424.1"/>
    <property type="molecule type" value="Genomic_DNA"/>
</dbReference>
<reference evidence="1 2" key="1">
    <citation type="journal article" date="2021" name="Hortic Res">
        <title>High-quality reference genome and annotation aids understanding of berry development for evergreen blueberry (Vaccinium darrowii).</title>
        <authorList>
            <person name="Yu J."/>
            <person name="Hulse-Kemp A.M."/>
            <person name="Babiker E."/>
            <person name="Staton M."/>
        </authorList>
    </citation>
    <scope>NUCLEOTIDE SEQUENCE [LARGE SCALE GENOMIC DNA]</scope>
    <source>
        <strain evidence="2">cv. NJ 8807/NJ 8810</strain>
        <tissue evidence="1">Young leaf</tissue>
    </source>
</reference>
<dbReference type="Proteomes" id="UP000828048">
    <property type="component" value="Chromosome 8"/>
</dbReference>
<protein>
    <submittedName>
        <fullName evidence="1">Uncharacterized protein</fullName>
    </submittedName>
</protein>
<keyword evidence="2" id="KW-1185">Reference proteome</keyword>
<proteinExistence type="predicted"/>
<name>A0ACB7YED8_9ERIC</name>
<comment type="caution">
    <text evidence="1">The sequence shown here is derived from an EMBL/GenBank/DDBJ whole genome shotgun (WGS) entry which is preliminary data.</text>
</comment>
<evidence type="ECO:0000313" key="2">
    <source>
        <dbReference type="Proteomes" id="UP000828048"/>
    </source>
</evidence>
<sequence>MVADVEARPTRPLMAHGLLPSTSETGKGYSGQRHSHPPVIRSTTNIPTLPIPSNPPKRSSSSCFCKCMCWTISLLILLLITIAITGITIYLVFKPKLPQYSVNSLKISDLTLNFDMSLYARFDVKLTASNPNKKIGIYYEKGSRLSVWYSSTKLCQGSIPKFYQGHQNTTVLDVVLTGHNQYANALMSALQEQQQTGRVPLDLKVNVPVSIKLGKLKLMKVRILASLPSPSLAAAAASDQSDDASNSTVDGSIDRALAKEGTFADMIDRALAKEFNETDQNEDVDIIRPQGVLINPWIEY</sequence>
<accession>A0ACB7YED8</accession>
<evidence type="ECO:0000313" key="1">
    <source>
        <dbReference type="EMBL" id="KAH7851424.1"/>
    </source>
</evidence>
<gene>
    <name evidence="1" type="ORF">Vadar_011435</name>
</gene>
<organism evidence="1 2">
    <name type="scientific">Vaccinium darrowii</name>
    <dbReference type="NCBI Taxonomy" id="229202"/>
    <lineage>
        <taxon>Eukaryota</taxon>
        <taxon>Viridiplantae</taxon>
        <taxon>Streptophyta</taxon>
        <taxon>Embryophyta</taxon>
        <taxon>Tracheophyta</taxon>
        <taxon>Spermatophyta</taxon>
        <taxon>Magnoliopsida</taxon>
        <taxon>eudicotyledons</taxon>
        <taxon>Gunneridae</taxon>
        <taxon>Pentapetalae</taxon>
        <taxon>asterids</taxon>
        <taxon>Ericales</taxon>
        <taxon>Ericaceae</taxon>
        <taxon>Vaccinioideae</taxon>
        <taxon>Vaccinieae</taxon>
        <taxon>Vaccinium</taxon>
    </lineage>
</organism>